<accession>A0A679I5M0</accession>
<dbReference type="SMART" id="SM00437">
    <property type="entry name" value="TOP1Ac"/>
    <property type="match status" value="1"/>
</dbReference>
<dbReference type="CDD" id="cd03362">
    <property type="entry name" value="TOPRIM_TopoIA_TopoIII"/>
    <property type="match status" value="1"/>
</dbReference>
<evidence type="ECO:0000256" key="1">
    <source>
        <dbReference type="ARBA" id="ARBA00000213"/>
    </source>
</evidence>
<dbReference type="InterPro" id="IPR013824">
    <property type="entry name" value="Topo_IA_cen_sub1"/>
</dbReference>
<feature type="domain" description="Toprim" evidence="12">
    <location>
        <begin position="38"/>
        <end position="171"/>
    </location>
</feature>
<dbReference type="SMART" id="SM00493">
    <property type="entry name" value="TOPRIM"/>
    <property type="match status" value="1"/>
</dbReference>
<keyword evidence="15" id="KW-1185">Reference proteome</keyword>
<evidence type="ECO:0000313" key="14">
    <source>
        <dbReference type="EMBL" id="BCA84848.1"/>
    </source>
</evidence>
<dbReference type="InterPro" id="IPR023406">
    <property type="entry name" value="Topo_IA_AS"/>
</dbReference>
<dbReference type="InterPro" id="IPR006171">
    <property type="entry name" value="TOPRIM_dom"/>
</dbReference>
<dbReference type="PANTHER" id="PTHR11390:SF21">
    <property type="entry name" value="DNA TOPOISOMERASE 3-ALPHA"/>
    <property type="match status" value="1"/>
</dbReference>
<dbReference type="InterPro" id="IPR034144">
    <property type="entry name" value="TOPRIM_TopoIII"/>
</dbReference>
<proteinExistence type="inferred from homology"/>
<dbReference type="InterPro" id="IPR013497">
    <property type="entry name" value="Topo_IA_cen"/>
</dbReference>
<evidence type="ECO:0000256" key="3">
    <source>
        <dbReference type="ARBA" id="ARBA00012891"/>
    </source>
</evidence>
<evidence type="ECO:0000256" key="7">
    <source>
        <dbReference type="ARBA" id="ARBA00030003"/>
    </source>
</evidence>
<dbReference type="InterPro" id="IPR013826">
    <property type="entry name" value="Topo_IA_cen_sub3"/>
</dbReference>
<dbReference type="Gene3D" id="3.40.50.140">
    <property type="match status" value="1"/>
</dbReference>
<evidence type="ECO:0000256" key="11">
    <source>
        <dbReference type="SAM" id="MobiDB-lite"/>
    </source>
</evidence>
<evidence type="ECO:0000256" key="4">
    <source>
        <dbReference type="ARBA" id="ARBA00023029"/>
    </source>
</evidence>
<organism evidence="14 15">
    <name type="scientific">Enterococcus saigonensis</name>
    <dbReference type="NCBI Taxonomy" id="1805431"/>
    <lineage>
        <taxon>Bacteria</taxon>
        <taxon>Bacillati</taxon>
        <taxon>Bacillota</taxon>
        <taxon>Bacilli</taxon>
        <taxon>Lactobacillales</taxon>
        <taxon>Enterococcaceae</taxon>
        <taxon>Enterococcus</taxon>
    </lineage>
</organism>
<dbReference type="EMBL" id="AP022822">
    <property type="protein sequence ID" value="BCA84848.1"/>
    <property type="molecule type" value="Genomic_DNA"/>
</dbReference>
<dbReference type="Proteomes" id="UP000502998">
    <property type="component" value="Chromosome"/>
</dbReference>
<dbReference type="GO" id="GO:0003677">
    <property type="term" value="F:DNA binding"/>
    <property type="evidence" value="ECO:0007669"/>
    <property type="project" value="UniProtKB-KW"/>
</dbReference>
<reference evidence="14 15" key="1">
    <citation type="submission" date="2020-02" db="EMBL/GenBank/DDBJ databases">
        <title>Characterization of vanA genotype vancomycin-resistant Enterococcus saigonensis VE80.</title>
        <authorList>
            <person name="Harada T."/>
            <person name="Motooka D."/>
            <person name="Nakamura S."/>
            <person name="Yamamoto Y."/>
            <person name="Kawahara R."/>
            <person name="Kawatsu K."/>
        </authorList>
    </citation>
    <scope>NUCLEOTIDE SEQUENCE [LARGE SCALE GENOMIC DNA]</scope>
    <source>
        <strain evidence="14 15">VE80</strain>
    </source>
</reference>
<dbReference type="Pfam" id="PF01131">
    <property type="entry name" value="Topoisom_bac"/>
    <property type="match status" value="1"/>
</dbReference>
<dbReference type="GO" id="GO:0003917">
    <property type="term" value="F:DNA topoisomerase type I (single strand cut, ATP-independent) activity"/>
    <property type="evidence" value="ECO:0007669"/>
    <property type="project" value="UniProtKB-EC"/>
</dbReference>
<dbReference type="PROSITE" id="PS50880">
    <property type="entry name" value="TOPRIM"/>
    <property type="match status" value="1"/>
</dbReference>
<dbReference type="PRINTS" id="PR00417">
    <property type="entry name" value="PRTPISMRASEI"/>
</dbReference>
<keyword evidence="6 14" id="KW-0413">Isomerase</keyword>
<comment type="similarity">
    <text evidence="2">Belongs to the type IA topoisomerase family.</text>
</comment>
<evidence type="ECO:0000259" key="12">
    <source>
        <dbReference type="PROSITE" id="PS50880"/>
    </source>
</evidence>
<evidence type="ECO:0000313" key="15">
    <source>
        <dbReference type="Proteomes" id="UP000502998"/>
    </source>
</evidence>
<dbReference type="NCBIfam" id="NF005829">
    <property type="entry name" value="PRK07726.1"/>
    <property type="match status" value="1"/>
</dbReference>
<dbReference type="SUPFAM" id="SSF56712">
    <property type="entry name" value="Prokaryotic type I DNA topoisomerase"/>
    <property type="match status" value="1"/>
</dbReference>
<dbReference type="Gene3D" id="1.10.460.10">
    <property type="entry name" value="Topoisomerase I, domain 2"/>
    <property type="match status" value="1"/>
</dbReference>
<dbReference type="Gene3D" id="2.70.20.10">
    <property type="entry name" value="Topoisomerase I, domain 3"/>
    <property type="match status" value="1"/>
</dbReference>
<protein>
    <recommendedName>
        <fullName evidence="3">DNA topoisomerase</fullName>
        <ecNumber evidence="3">5.6.2.1</ecNumber>
    </recommendedName>
    <alternativeName>
        <fullName evidence="10">Omega-protein</fullName>
    </alternativeName>
    <alternativeName>
        <fullName evidence="9">Relaxing enzyme</fullName>
    </alternativeName>
    <alternativeName>
        <fullName evidence="7">Swivelase</fullName>
    </alternativeName>
    <alternativeName>
        <fullName evidence="8">Untwisting enzyme</fullName>
    </alternativeName>
</protein>
<keyword evidence="5" id="KW-0238">DNA-binding</keyword>
<dbReference type="SMART" id="SM00436">
    <property type="entry name" value="TOP1Bc"/>
    <property type="match status" value="1"/>
</dbReference>
<dbReference type="PROSITE" id="PS00396">
    <property type="entry name" value="TOPO_IA_1"/>
    <property type="match status" value="1"/>
</dbReference>
<dbReference type="CDD" id="cd00186">
    <property type="entry name" value="TOP1Ac"/>
    <property type="match status" value="1"/>
</dbReference>
<dbReference type="GO" id="GO:0006281">
    <property type="term" value="P:DNA repair"/>
    <property type="evidence" value="ECO:0007669"/>
    <property type="project" value="TreeGrafter"/>
</dbReference>
<gene>
    <name evidence="14" type="primary">topB-1</name>
    <name evidence="14" type="ORF">EsVE80_03710</name>
</gene>
<evidence type="ECO:0000256" key="8">
    <source>
        <dbReference type="ARBA" id="ARBA00031985"/>
    </source>
</evidence>
<name>A0A679I5M0_9ENTE</name>
<keyword evidence="4" id="KW-0799">Topoisomerase</keyword>
<dbReference type="InterPro" id="IPR013825">
    <property type="entry name" value="Topo_IA_cen_sub2"/>
</dbReference>
<dbReference type="InterPro" id="IPR003602">
    <property type="entry name" value="Topo_IA_DNA-bd_dom"/>
</dbReference>
<evidence type="ECO:0000256" key="2">
    <source>
        <dbReference type="ARBA" id="ARBA00009446"/>
    </source>
</evidence>
<sequence length="729" mass="83081">MKGTQLAKKASKKIRLHRKKRCYESIAINFYKGANMGKKLVLTEKPSVAKDFAKVLGAKPQGKDYFENEQYVITWAYGHLLTLKLPEDIKQEWKTWNMETLPMIPKHIGIKPLPKTNRQLKLIGNLAKRKDIIGGIIATDGGREGEAVGRYIFEWIRFNKPLERLWISSQTTKAVKEGFQQLKPAKQYDNLYQSAVARGKADWLVGLNVTRALTVKYHDSLSAGRVQTPTLALVARAQEKSEKFIPQTYYTVDLLYGDEKGRLQLKNPQQFHDRNEAETVVAKWQNQIGKVTDVTLKEKAQSAPLPYDLTELQRVANNLYHYSAKKTLSLVQSLYETHKVVSYPRTDSKYLPKDVATTLKERLQALAHVDVRAKEYLKNGAKVKQKAVFNDSKVTDHYALIPTEERPRFEKMSTDESRIYHLIVERFLGLFAEEYITANVKAVVTFAGGEFVFRQEKVLQSGWQKSNEKAVEKVTDWGQVQSIKGQFAINKELTAPPKFATEGSLLAQMEKYALGTPATRAEIIEKLLKSELMERRGNVLAVTPKGRQLLNLVNASLVSPDLTAKWEKSLENIAQGKESANTFLKGIEKDTARLVSEIKNSQETYKDYSLTTKICPECGSQLKERNTKDGKIYLCSNNECSYRRRKEPKLSNHRCPQCHKKMEILDGKNGAFFKCKYCGITEKIPDKKTRSKKMTKHEERKLLKKYSQEEEAAESPLALALKAAMKQED</sequence>
<dbReference type="Gene3D" id="1.10.290.10">
    <property type="entry name" value="Topoisomerase I, domain 4"/>
    <property type="match status" value="1"/>
</dbReference>
<feature type="region of interest" description="Disordered" evidence="11">
    <location>
        <begin position="688"/>
        <end position="714"/>
    </location>
</feature>
<dbReference type="PANTHER" id="PTHR11390">
    <property type="entry name" value="PROKARYOTIC DNA TOPOISOMERASE"/>
    <property type="match status" value="1"/>
</dbReference>
<feature type="domain" description="Topo IA-type catalytic" evidence="13">
    <location>
        <begin position="188"/>
        <end position="595"/>
    </location>
</feature>
<comment type="catalytic activity">
    <reaction evidence="1">
        <text>ATP-independent breakage of single-stranded DNA, followed by passage and rejoining.</text>
        <dbReference type="EC" id="5.6.2.1"/>
    </reaction>
</comment>
<evidence type="ECO:0000256" key="6">
    <source>
        <dbReference type="ARBA" id="ARBA00023235"/>
    </source>
</evidence>
<dbReference type="KEGG" id="esg:EsVE80_03710"/>
<dbReference type="InterPro" id="IPR003601">
    <property type="entry name" value="Topo_IA_2"/>
</dbReference>
<dbReference type="GO" id="GO:0043597">
    <property type="term" value="C:cytoplasmic replication fork"/>
    <property type="evidence" value="ECO:0007669"/>
    <property type="project" value="TreeGrafter"/>
</dbReference>
<dbReference type="InterPro" id="IPR023405">
    <property type="entry name" value="Topo_IA_core_domain"/>
</dbReference>
<dbReference type="EC" id="5.6.2.1" evidence="3"/>
<dbReference type="InterPro" id="IPR000380">
    <property type="entry name" value="Topo_IA"/>
</dbReference>
<evidence type="ECO:0000259" key="13">
    <source>
        <dbReference type="PROSITE" id="PS52039"/>
    </source>
</evidence>
<evidence type="ECO:0000256" key="9">
    <source>
        <dbReference type="ARBA" id="ARBA00032235"/>
    </source>
</evidence>
<evidence type="ECO:0000256" key="10">
    <source>
        <dbReference type="ARBA" id="ARBA00032877"/>
    </source>
</evidence>
<dbReference type="Pfam" id="PF01751">
    <property type="entry name" value="Toprim"/>
    <property type="match status" value="1"/>
</dbReference>
<dbReference type="AlphaFoldDB" id="A0A679I5M0"/>
<dbReference type="GO" id="GO:0006265">
    <property type="term" value="P:DNA topological change"/>
    <property type="evidence" value="ECO:0007669"/>
    <property type="project" value="InterPro"/>
</dbReference>
<evidence type="ECO:0000256" key="5">
    <source>
        <dbReference type="ARBA" id="ARBA00023125"/>
    </source>
</evidence>
<dbReference type="PROSITE" id="PS52039">
    <property type="entry name" value="TOPO_IA_2"/>
    <property type="match status" value="1"/>
</dbReference>
<dbReference type="GO" id="GO:0006310">
    <property type="term" value="P:DNA recombination"/>
    <property type="evidence" value="ECO:0007669"/>
    <property type="project" value="TreeGrafter"/>
</dbReference>